<gene>
    <name evidence="3" type="ORF">HMPREF9695_02548</name>
</gene>
<dbReference type="HOGENOM" id="CLU_1169944_0_0_5"/>
<evidence type="ECO:0000256" key="1">
    <source>
        <dbReference type="SAM" id="MobiDB-lite"/>
    </source>
</evidence>
<sequence>MAFGPGRMARTGSARTEPGRKSPGAWHNRRDSALAWRATSWNVCLLLMALYSSATPRPAPARRAQRGHFVPFLIMGVIGGCAVGVVAYLLWPTWGVEKAGDPSRLPISIGNTLFNVPTQAIRVKVQKRTGPQERVDLNFAYPSLEAPEARQPVSAETVEDNLPEIDRIFLSIAAHHDALSPDERTRTIYPRYLDQNAGSIQDGLSIRPFRDNTPYANEDLVYASSPQIIARCTRDAKTPGMCLAERRIEGADLTFRFPRGWLSKWRDVAGAMDQIIIRMRKPHG</sequence>
<feature type="region of interest" description="Disordered" evidence="1">
    <location>
        <begin position="1"/>
        <end position="27"/>
    </location>
</feature>
<feature type="transmembrane region" description="Helical" evidence="2">
    <location>
        <begin position="72"/>
        <end position="91"/>
    </location>
</feature>
<dbReference type="eggNOG" id="ENOG5032TME">
    <property type="taxonomic scope" value="Bacteria"/>
</dbReference>
<dbReference type="EMBL" id="AGWX01000004">
    <property type="protein sequence ID" value="EKS36130.1"/>
    <property type="molecule type" value="Genomic_DNA"/>
</dbReference>
<dbReference type="AlphaFoldDB" id="K8P934"/>
<evidence type="ECO:0000313" key="4">
    <source>
        <dbReference type="Proteomes" id="UP000001096"/>
    </source>
</evidence>
<keyword evidence="2" id="KW-1133">Transmembrane helix</keyword>
<organism evidence="3 4">
    <name type="scientific">Afipia broomeae ATCC 49717</name>
    <dbReference type="NCBI Taxonomy" id="883078"/>
    <lineage>
        <taxon>Bacteria</taxon>
        <taxon>Pseudomonadati</taxon>
        <taxon>Pseudomonadota</taxon>
        <taxon>Alphaproteobacteria</taxon>
        <taxon>Hyphomicrobiales</taxon>
        <taxon>Nitrobacteraceae</taxon>
        <taxon>Afipia</taxon>
    </lineage>
</organism>
<reference evidence="3 4" key="1">
    <citation type="submission" date="2012-04" db="EMBL/GenBank/DDBJ databases">
        <title>The Genome Sequence of Afipia broomeae ATCC 49717.</title>
        <authorList>
            <consortium name="The Broad Institute Genome Sequencing Platform"/>
            <person name="Earl A."/>
            <person name="Ward D."/>
            <person name="Feldgarden M."/>
            <person name="Gevers D."/>
            <person name="Huys G."/>
            <person name="Walker B."/>
            <person name="Young S.K."/>
            <person name="Zeng Q."/>
            <person name="Gargeya S."/>
            <person name="Fitzgerald M."/>
            <person name="Haas B."/>
            <person name="Abouelleil A."/>
            <person name="Alvarado L."/>
            <person name="Arachchi H.M."/>
            <person name="Berlin A."/>
            <person name="Chapman S.B."/>
            <person name="Goldberg J."/>
            <person name="Griggs A."/>
            <person name="Gujja S."/>
            <person name="Hansen M."/>
            <person name="Howarth C."/>
            <person name="Imamovic A."/>
            <person name="Larimer J."/>
            <person name="McCowen C."/>
            <person name="Montmayeur A."/>
            <person name="Murphy C."/>
            <person name="Neiman D."/>
            <person name="Pearson M."/>
            <person name="Priest M."/>
            <person name="Roberts A."/>
            <person name="Saif S."/>
            <person name="Shea T."/>
            <person name="Sisk P."/>
            <person name="Sykes S."/>
            <person name="Wortman J."/>
            <person name="Nusbaum C."/>
            <person name="Birren B."/>
        </authorList>
    </citation>
    <scope>NUCLEOTIDE SEQUENCE [LARGE SCALE GENOMIC DNA]</scope>
    <source>
        <strain evidence="3 4">ATCC 49717</strain>
    </source>
</reference>
<comment type="caution">
    <text evidence="3">The sequence shown here is derived from an EMBL/GenBank/DDBJ whole genome shotgun (WGS) entry which is preliminary data.</text>
</comment>
<protein>
    <submittedName>
        <fullName evidence="3">Uncharacterized protein</fullName>
    </submittedName>
</protein>
<dbReference type="PATRIC" id="fig|883078.3.peg.2625"/>
<keyword evidence="4" id="KW-1185">Reference proteome</keyword>
<name>K8P934_9BRAD</name>
<evidence type="ECO:0000256" key="2">
    <source>
        <dbReference type="SAM" id="Phobius"/>
    </source>
</evidence>
<accession>K8P934</accession>
<evidence type="ECO:0000313" key="3">
    <source>
        <dbReference type="EMBL" id="EKS36130.1"/>
    </source>
</evidence>
<proteinExistence type="predicted"/>
<keyword evidence="2" id="KW-0472">Membrane</keyword>
<keyword evidence="2" id="KW-0812">Transmembrane</keyword>
<dbReference type="Proteomes" id="UP000001096">
    <property type="component" value="Unassembled WGS sequence"/>
</dbReference>